<dbReference type="InterPro" id="IPR001082">
    <property type="entry name" value="Pilin"/>
</dbReference>
<organism evidence="4 5">
    <name type="scientific">Lamprobacter modestohalophilus</name>
    <dbReference type="NCBI Taxonomy" id="1064514"/>
    <lineage>
        <taxon>Bacteria</taxon>
        <taxon>Pseudomonadati</taxon>
        <taxon>Pseudomonadota</taxon>
        <taxon>Gammaproteobacteria</taxon>
        <taxon>Chromatiales</taxon>
        <taxon>Chromatiaceae</taxon>
        <taxon>Lamprobacter</taxon>
    </lineage>
</organism>
<feature type="transmembrane region" description="Helical" evidence="3">
    <location>
        <begin position="43"/>
        <end position="67"/>
    </location>
</feature>
<dbReference type="InterPro" id="IPR012902">
    <property type="entry name" value="N_methyl_site"/>
</dbReference>
<keyword evidence="3" id="KW-1133">Transmembrane helix</keyword>
<keyword evidence="3" id="KW-0812">Transmembrane</keyword>
<name>A0A9X0W4X0_9GAMM</name>
<keyword evidence="2" id="KW-0488">Methylation</keyword>
<gene>
    <name evidence="4" type="ORF">CKO42_00995</name>
</gene>
<dbReference type="GO" id="GO:0007155">
    <property type="term" value="P:cell adhesion"/>
    <property type="evidence" value="ECO:0007669"/>
    <property type="project" value="InterPro"/>
</dbReference>
<evidence type="ECO:0000313" key="4">
    <source>
        <dbReference type="EMBL" id="MBK1617049.1"/>
    </source>
</evidence>
<comment type="similarity">
    <text evidence="1">Belongs to the N-Me-Phe pilin family.</text>
</comment>
<keyword evidence="5" id="KW-1185">Reference proteome</keyword>
<evidence type="ECO:0000313" key="5">
    <source>
        <dbReference type="Proteomes" id="UP001138768"/>
    </source>
</evidence>
<dbReference type="PANTHER" id="PTHR30093:SF34">
    <property type="entry name" value="PREPILIN PEPTIDASE-DEPENDENT PROTEIN D"/>
    <property type="match status" value="1"/>
</dbReference>
<reference evidence="4 5" key="1">
    <citation type="journal article" date="2020" name="Microorganisms">
        <title>Osmotic Adaptation and Compatible Solute Biosynthesis of Phototrophic Bacteria as Revealed from Genome Analyses.</title>
        <authorList>
            <person name="Imhoff J.F."/>
            <person name="Rahn T."/>
            <person name="Kunzel S."/>
            <person name="Keller A."/>
            <person name="Neulinger S.C."/>
        </authorList>
    </citation>
    <scope>NUCLEOTIDE SEQUENCE [LARGE SCALE GENOMIC DNA]</scope>
    <source>
        <strain evidence="4 5">DSM 25653</strain>
    </source>
</reference>
<dbReference type="EMBL" id="NRRY01000001">
    <property type="protein sequence ID" value="MBK1617049.1"/>
    <property type="molecule type" value="Genomic_DNA"/>
</dbReference>
<dbReference type="GO" id="GO:0044096">
    <property type="term" value="C:type IV pilus"/>
    <property type="evidence" value="ECO:0007669"/>
    <property type="project" value="TreeGrafter"/>
</dbReference>
<evidence type="ECO:0000256" key="3">
    <source>
        <dbReference type="SAM" id="Phobius"/>
    </source>
</evidence>
<dbReference type="GO" id="GO:0043107">
    <property type="term" value="P:type IV pilus-dependent motility"/>
    <property type="evidence" value="ECO:0007669"/>
    <property type="project" value="TreeGrafter"/>
</dbReference>
<accession>A0A9X0W4X0</accession>
<protein>
    <recommendedName>
        <fullName evidence="6">Prepilin-type N-terminal cleavage/methylation domain-containing protein</fullName>
    </recommendedName>
</protein>
<sequence length="191" mass="20705">MDTVQARLKSLLEQGHQRGIAQAAERRLNQHPKQSSDQFRPGGFALIELMIVVAVIGILAAVSIPAYQDLVTRAKVSEGLVLLAPVKTAVLEYHSVNGGLPSATNWLTLLQELGLPVSATSGAASGQYVERIWWNSTDQQIRIRYGMAPIEGKLLYLQLNPGALGQMGWRCVAPFGSEGVPARYLPASCRD</sequence>
<dbReference type="Gene3D" id="3.30.700.10">
    <property type="entry name" value="Glycoprotein, Type 4 Pilin"/>
    <property type="match status" value="1"/>
</dbReference>
<evidence type="ECO:0000256" key="1">
    <source>
        <dbReference type="ARBA" id="ARBA00005233"/>
    </source>
</evidence>
<dbReference type="RefSeq" id="WP_200236826.1">
    <property type="nucleotide sequence ID" value="NZ_NRRY01000001.1"/>
</dbReference>
<dbReference type="Pfam" id="PF07963">
    <property type="entry name" value="N_methyl"/>
    <property type="match status" value="1"/>
</dbReference>
<evidence type="ECO:0008006" key="6">
    <source>
        <dbReference type="Google" id="ProtNLM"/>
    </source>
</evidence>
<dbReference type="NCBIfam" id="TIGR02532">
    <property type="entry name" value="IV_pilin_GFxxxE"/>
    <property type="match status" value="1"/>
</dbReference>
<dbReference type="Pfam" id="PF00114">
    <property type="entry name" value="Pilin"/>
    <property type="match status" value="1"/>
</dbReference>
<dbReference type="SUPFAM" id="SSF54523">
    <property type="entry name" value="Pili subunits"/>
    <property type="match status" value="1"/>
</dbReference>
<proteinExistence type="inferred from homology"/>
<evidence type="ECO:0000256" key="2">
    <source>
        <dbReference type="ARBA" id="ARBA00022481"/>
    </source>
</evidence>
<keyword evidence="3" id="KW-0472">Membrane</keyword>
<dbReference type="AlphaFoldDB" id="A0A9X0W4X0"/>
<dbReference type="PANTHER" id="PTHR30093">
    <property type="entry name" value="GENERAL SECRETION PATHWAY PROTEIN G"/>
    <property type="match status" value="1"/>
</dbReference>
<dbReference type="Proteomes" id="UP001138768">
    <property type="component" value="Unassembled WGS sequence"/>
</dbReference>
<dbReference type="InterPro" id="IPR045584">
    <property type="entry name" value="Pilin-like"/>
</dbReference>
<comment type="caution">
    <text evidence="4">The sequence shown here is derived from an EMBL/GenBank/DDBJ whole genome shotgun (WGS) entry which is preliminary data.</text>
</comment>